<comment type="function">
    <text evidence="7">The pyruvate dehydrogenase complex catalyzes the overall conversion of pyruvate to acetyl-CoA and CO(2). It contains multiple copies of three enzymatic components: pyruvate dehydrogenase (E1), dihydrolipoamide acetyltransferase (E2) and lipoamide dehydrogenase (E3).</text>
</comment>
<dbReference type="Gene3D" id="2.40.50.100">
    <property type="match status" value="3"/>
</dbReference>
<sequence length="628" mass="65175">MTIEINVPDIGADEVEVTEILVKVGDRVEEEQSLITVEGDKASMEVPASQAGIVKEIKIAEGDSVTTGSLIMIFEAEGAAEAPAAPVAEAAPVAAPAAASVAELKEVHVPDIGGDEVEVTEIMVAVGDTVEEEQSLLTVEGDKASMEVPAPFAGTVKEIKIASGDSVSTGSLVMIFEVAGSAPAAPAVEAAAPVAAAPAASAEKEVNVPDIGGDEVEVTEIMVAVGDTVEEEQSLITVEGDKASMEVPAPFAGTVKEIKIAAGDKVSTGSLIMTFVVEGAAPAAPQAAAAPVAQAAPAAAPVAAASAPASTGEFEANNDYAHASPVVRRLAREFGVNLAKVKGTGRKNRILKEDVQGFVKDALKRLESGAAASGKGGDGSALGLLPWPKVDFSKFGETEVQKLSKIKKISGANLHRNWVMIPHVTQWDNADITELEAFRKEQNAIEAKNDTGMKITPLVFIMKAVAKALEAFPAFNSSLSEDGESIILKKYVNVGIAVDTPNGLVVPVFKDVNKKGIYELSEELMAVSKKARAGKLTASDMQGGCFTISSLGGIGGTAFTPIVNAPEVGILGVSKSEIKPVWNGKEFAPRLQLPLSLSYDHRVIDGAEGARFITFLNSALSDIRRLVL</sequence>
<dbReference type="NCBIfam" id="TIGR01348">
    <property type="entry name" value="PDHac_trf_long"/>
    <property type="match status" value="1"/>
</dbReference>
<dbReference type="PROSITE" id="PS00189">
    <property type="entry name" value="LIPOYL"/>
    <property type="match status" value="3"/>
</dbReference>
<proteinExistence type="inferred from homology"/>
<evidence type="ECO:0000256" key="7">
    <source>
        <dbReference type="ARBA" id="ARBA00025211"/>
    </source>
</evidence>
<name>A0AAV3ER15_ALIFS</name>
<dbReference type="Proteomes" id="UP000004521">
    <property type="component" value="Chromosome I"/>
</dbReference>
<dbReference type="Gene3D" id="4.10.320.10">
    <property type="entry name" value="E3-binding domain"/>
    <property type="match status" value="1"/>
</dbReference>
<dbReference type="PROSITE" id="PS50968">
    <property type="entry name" value="BIOTINYL_LIPOYL"/>
    <property type="match status" value="3"/>
</dbReference>
<comment type="catalytic activity">
    <reaction evidence="8 9">
        <text>N(6)-[(R)-dihydrolipoyl]-L-lysyl-[protein] + acetyl-CoA = N(6)-[(R)-S(8)-acetyldihydrolipoyl]-L-lysyl-[protein] + CoA</text>
        <dbReference type="Rhea" id="RHEA:17017"/>
        <dbReference type="Rhea" id="RHEA-COMP:10475"/>
        <dbReference type="Rhea" id="RHEA-COMP:10478"/>
        <dbReference type="ChEBI" id="CHEBI:57287"/>
        <dbReference type="ChEBI" id="CHEBI:57288"/>
        <dbReference type="ChEBI" id="CHEBI:83100"/>
        <dbReference type="ChEBI" id="CHEBI:83111"/>
        <dbReference type="EC" id="2.3.1.12"/>
    </reaction>
</comment>
<dbReference type="GO" id="GO:0006086">
    <property type="term" value="P:pyruvate decarboxylation to acetyl-CoA"/>
    <property type="evidence" value="ECO:0007669"/>
    <property type="project" value="UniProtKB-UniRule"/>
</dbReference>
<keyword evidence="3 9" id="KW-0808">Transferase</keyword>
<comment type="similarity">
    <text evidence="1 9">Belongs to the 2-oxoacid dehydrogenase family.</text>
</comment>
<dbReference type="GO" id="GO:0045254">
    <property type="term" value="C:pyruvate dehydrogenase complex"/>
    <property type="evidence" value="ECO:0007669"/>
    <property type="project" value="UniProtKB-UniRule"/>
</dbReference>
<dbReference type="Pfam" id="PF00198">
    <property type="entry name" value="2-oxoacid_dh"/>
    <property type="match status" value="1"/>
</dbReference>
<dbReference type="InterPro" id="IPR023213">
    <property type="entry name" value="CAT-like_dom_sf"/>
</dbReference>
<dbReference type="GO" id="GO:0005737">
    <property type="term" value="C:cytoplasm"/>
    <property type="evidence" value="ECO:0007669"/>
    <property type="project" value="TreeGrafter"/>
</dbReference>
<keyword evidence="12" id="KW-0670">Pyruvate</keyword>
<dbReference type="InterPro" id="IPR006256">
    <property type="entry name" value="AcTrfase_Pyrv_DH_cplx"/>
</dbReference>
<evidence type="ECO:0000259" key="10">
    <source>
        <dbReference type="PROSITE" id="PS50968"/>
    </source>
</evidence>
<feature type="domain" description="Lipoyl-binding" evidence="10">
    <location>
        <begin position="203"/>
        <end position="276"/>
    </location>
</feature>
<dbReference type="FunFam" id="2.40.50.100:FF:000009">
    <property type="entry name" value="Acetyltransferase component of pyruvate dehydrogenase complex"/>
    <property type="match status" value="3"/>
</dbReference>
<dbReference type="PROSITE" id="PS51826">
    <property type="entry name" value="PSBD"/>
    <property type="match status" value="1"/>
</dbReference>
<dbReference type="Pfam" id="PF02817">
    <property type="entry name" value="E3_binding"/>
    <property type="match status" value="1"/>
</dbReference>
<evidence type="ECO:0000256" key="3">
    <source>
        <dbReference type="ARBA" id="ARBA00022679"/>
    </source>
</evidence>
<comment type="caution">
    <text evidence="12">The sequence shown here is derived from an EMBL/GenBank/DDBJ whole genome shotgun (WGS) entry which is preliminary data.</text>
</comment>
<gene>
    <name evidence="12" type="primary">aceF</name>
    <name evidence="12" type="ORF">VFSR5_2256</name>
</gene>
<evidence type="ECO:0000259" key="11">
    <source>
        <dbReference type="PROSITE" id="PS51826"/>
    </source>
</evidence>
<feature type="domain" description="Peripheral subunit-binding (PSBD)" evidence="11">
    <location>
        <begin position="322"/>
        <end position="359"/>
    </location>
</feature>
<dbReference type="InterPro" id="IPR000089">
    <property type="entry name" value="Biotin_lipoyl"/>
</dbReference>
<dbReference type="PANTHER" id="PTHR43178:SF2">
    <property type="entry name" value="DIHYDROLIPOYLLYSINE-RESIDUE ACETYLTRANSFERASE COMPONENT OF PYRUVATE DEHYDROGENASE COMPLEX"/>
    <property type="match status" value="1"/>
</dbReference>
<dbReference type="RefSeq" id="WP_005420882.1">
    <property type="nucleotide sequence ID" value="NZ_CM001400.1"/>
</dbReference>
<dbReference type="FunFam" id="4.10.320.10:FF:000003">
    <property type="entry name" value="Acetyltransferase component of pyruvate dehydrogenase complex"/>
    <property type="match status" value="1"/>
</dbReference>
<dbReference type="EC" id="2.3.1.12" evidence="9"/>
<dbReference type="NCBIfam" id="NF008814">
    <property type="entry name" value="PRK11854.1"/>
    <property type="match status" value="1"/>
</dbReference>
<evidence type="ECO:0000256" key="4">
    <source>
        <dbReference type="ARBA" id="ARBA00022737"/>
    </source>
</evidence>
<dbReference type="InterPro" id="IPR050743">
    <property type="entry name" value="2-oxoacid_DH_E2_comp"/>
</dbReference>
<dbReference type="InterPro" id="IPR003016">
    <property type="entry name" value="2-oxoA_DH_lipoyl-BS"/>
</dbReference>
<protein>
    <recommendedName>
        <fullName evidence="9">Acetyltransferase component of pyruvate dehydrogenase complex</fullName>
        <ecNumber evidence="9">2.3.1.12</ecNumber>
    </recommendedName>
</protein>
<accession>A0AAV3ER15</accession>
<organism evidence="12 13">
    <name type="scientific">Aliivibrio fischeri SR5</name>
    <dbReference type="NCBI Taxonomy" id="1088719"/>
    <lineage>
        <taxon>Bacteria</taxon>
        <taxon>Pseudomonadati</taxon>
        <taxon>Pseudomonadota</taxon>
        <taxon>Gammaproteobacteria</taxon>
        <taxon>Vibrionales</taxon>
        <taxon>Vibrionaceae</taxon>
        <taxon>Aliivibrio</taxon>
    </lineage>
</organism>
<dbReference type="InterPro" id="IPR001078">
    <property type="entry name" value="2-oxoacid_DH_actylTfrase"/>
</dbReference>
<feature type="domain" description="Lipoyl-binding" evidence="10">
    <location>
        <begin position="104"/>
        <end position="177"/>
    </location>
</feature>
<dbReference type="InterPro" id="IPR036625">
    <property type="entry name" value="E3-bd_dom_sf"/>
</dbReference>
<evidence type="ECO:0000313" key="12">
    <source>
        <dbReference type="EMBL" id="EHN69280.1"/>
    </source>
</evidence>
<evidence type="ECO:0000256" key="1">
    <source>
        <dbReference type="ARBA" id="ARBA00007317"/>
    </source>
</evidence>
<keyword evidence="5 9" id="KW-0450">Lipoyl</keyword>
<comment type="cofactor">
    <cofactor evidence="9">
        <name>(R)-lipoate</name>
        <dbReference type="ChEBI" id="CHEBI:83088"/>
    </cofactor>
    <text evidence="9">Binds 3 lipoyl cofactors covalently.</text>
</comment>
<dbReference type="GO" id="GO:0031405">
    <property type="term" value="F:lipoic acid binding"/>
    <property type="evidence" value="ECO:0007669"/>
    <property type="project" value="TreeGrafter"/>
</dbReference>
<feature type="domain" description="Lipoyl-binding" evidence="10">
    <location>
        <begin position="2"/>
        <end position="75"/>
    </location>
</feature>
<evidence type="ECO:0000256" key="9">
    <source>
        <dbReference type="RuleBase" id="RU361137"/>
    </source>
</evidence>
<dbReference type="SUPFAM" id="SSF47005">
    <property type="entry name" value="Peripheral subunit-binding domain of 2-oxo acid dehydrogenase complex"/>
    <property type="match status" value="1"/>
</dbReference>
<evidence type="ECO:0000256" key="8">
    <source>
        <dbReference type="ARBA" id="ARBA00048370"/>
    </source>
</evidence>
<dbReference type="SUPFAM" id="SSF52777">
    <property type="entry name" value="CoA-dependent acyltransferases"/>
    <property type="match status" value="1"/>
</dbReference>
<dbReference type="AlphaFoldDB" id="A0AAV3ER15"/>
<keyword evidence="4" id="KW-0677">Repeat</keyword>
<keyword evidence="6 9" id="KW-0012">Acyltransferase</keyword>
<dbReference type="CDD" id="cd06849">
    <property type="entry name" value="lipoyl_domain"/>
    <property type="match status" value="3"/>
</dbReference>
<evidence type="ECO:0000313" key="13">
    <source>
        <dbReference type="Proteomes" id="UP000004521"/>
    </source>
</evidence>
<evidence type="ECO:0000256" key="2">
    <source>
        <dbReference type="ARBA" id="ARBA00011484"/>
    </source>
</evidence>
<dbReference type="GO" id="GO:0004742">
    <property type="term" value="F:dihydrolipoyllysine-residue acetyltransferase activity"/>
    <property type="evidence" value="ECO:0007669"/>
    <property type="project" value="UniProtKB-UniRule"/>
</dbReference>
<dbReference type="InterPro" id="IPR004167">
    <property type="entry name" value="PSBD"/>
</dbReference>
<reference evidence="12 13" key="1">
    <citation type="journal article" date="2012" name="J. Bacteriol.">
        <title>Draft Genome Sequence of Vibrio fischeri SR5, a Strain Isolated from the Light Organ of the Mediterranean Squid Sepiola robusta.</title>
        <authorList>
            <person name="Gyllborg M.C."/>
            <person name="Sahl J.W."/>
            <person name="Cronin D.C.III."/>
            <person name="Rasko D.A."/>
            <person name="Mandel M.J."/>
        </authorList>
    </citation>
    <scope>NUCLEOTIDE SEQUENCE [LARGE SCALE GENOMIC DNA]</scope>
    <source>
        <strain evidence="12 13">SR5</strain>
    </source>
</reference>
<evidence type="ECO:0000256" key="6">
    <source>
        <dbReference type="ARBA" id="ARBA00023315"/>
    </source>
</evidence>
<comment type="subunit">
    <text evidence="2 9">Forms a 24-polypeptide structural core with octahedral symmetry.</text>
</comment>
<evidence type="ECO:0000256" key="5">
    <source>
        <dbReference type="ARBA" id="ARBA00022823"/>
    </source>
</evidence>
<dbReference type="SUPFAM" id="SSF51230">
    <property type="entry name" value="Single hybrid motif"/>
    <property type="match status" value="3"/>
</dbReference>
<dbReference type="PANTHER" id="PTHR43178">
    <property type="entry name" value="DIHYDROLIPOAMIDE ACETYLTRANSFERASE COMPONENT OF PYRUVATE DEHYDROGENASE COMPLEX"/>
    <property type="match status" value="1"/>
</dbReference>
<dbReference type="InterPro" id="IPR011053">
    <property type="entry name" value="Single_hybrid_motif"/>
</dbReference>
<dbReference type="Pfam" id="PF00364">
    <property type="entry name" value="Biotin_lipoyl"/>
    <property type="match status" value="3"/>
</dbReference>
<dbReference type="FunFam" id="3.30.559.10:FF:000004">
    <property type="entry name" value="Acetyltransferase component of pyruvate dehydrogenase complex"/>
    <property type="match status" value="1"/>
</dbReference>
<dbReference type="EMBL" id="AHIH01000007">
    <property type="protein sequence ID" value="EHN69280.1"/>
    <property type="molecule type" value="Genomic_DNA"/>
</dbReference>
<dbReference type="Gene3D" id="3.30.559.10">
    <property type="entry name" value="Chloramphenicol acetyltransferase-like domain"/>
    <property type="match status" value="1"/>
</dbReference>